<comment type="catalytic activity">
    <reaction evidence="4">
        <text>ATP + H2O = ADP + phosphate + H(+)</text>
        <dbReference type="Rhea" id="RHEA:13065"/>
        <dbReference type="ChEBI" id="CHEBI:15377"/>
        <dbReference type="ChEBI" id="CHEBI:15378"/>
        <dbReference type="ChEBI" id="CHEBI:30616"/>
        <dbReference type="ChEBI" id="CHEBI:43474"/>
        <dbReference type="ChEBI" id="CHEBI:456216"/>
        <dbReference type="EC" id="3.6.4.6"/>
    </reaction>
</comment>
<keyword evidence="4" id="KW-0813">Transport</keyword>
<dbReference type="PANTHER" id="PTHR23078:SF3">
    <property type="entry name" value="VESICLE-FUSING ATPASE"/>
    <property type="match status" value="1"/>
</dbReference>
<evidence type="ECO:0000256" key="4">
    <source>
        <dbReference type="RuleBase" id="RU367045"/>
    </source>
</evidence>
<comment type="similarity">
    <text evidence="1 4">Belongs to the AAA ATPase family.</text>
</comment>
<keyword evidence="4" id="KW-0460">Magnesium</keyword>
<keyword evidence="4" id="KW-0653">Protein transport</keyword>
<gene>
    <name evidence="6" type="ORF">QYM36_016354</name>
</gene>
<comment type="subcellular location">
    <subcellularLocation>
        <location evidence="4">Cytoplasm</location>
    </subcellularLocation>
</comment>
<dbReference type="GO" id="GO:0006891">
    <property type="term" value="P:intra-Golgi vesicle-mediated transport"/>
    <property type="evidence" value="ECO:0007669"/>
    <property type="project" value="TreeGrafter"/>
</dbReference>
<dbReference type="GO" id="GO:0043001">
    <property type="term" value="P:Golgi to plasma membrane protein transport"/>
    <property type="evidence" value="ECO:0007669"/>
    <property type="project" value="TreeGrafter"/>
</dbReference>
<evidence type="ECO:0000256" key="1">
    <source>
        <dbReference type="ARBA" id="ARBA00006914"/>
    </source>
</evidence>
<evidence type="ECO:0000256" key="2">
    <source>
        <dbReference type="ARBA" id="ARBA00022741"/>
    </source>
</evidence>
<dbReference type="AlphaFoldDB" id="A0AA88KY23"/>
<organism evidence="6 7">
    <name type="scientific">Artemia franciscana</name>
    <name type="common">Brine shrimp</name>
    <name type="synonym">Artemia sanfranciscana</name>
    <dbReference type="NCBI Taxonomy" id="6661"/>
    <lineage>
        <taxon>Eukaryota</taxon>
        <taxon>Metazoa</taxon>
        <taxon>Ecdysozoa</taxon>
        <taxon>Arthropoda</taxon>
        <taxon>Crustacea</taxon>
        <taxon>Branchiopoda</taxon>
        <taxon>Anostraca</taxon>
        <taxon>Artemiidae</taxon>
        <taxon>Artemia</taxon>
    </lineage>
</organism>
<evidence type="ECO:0000313" key="6">
    <source>
        <dbReference type="EMBL" id="KAK2706286.1"/>
    </source>
</evidence>
<keyword evidence="7" id="KW-1185">Reference proteome</keyword>
<evidence type="ECO:0000256" key="3">
    <source>
        <dbReference type="ARBA" id="ARBA00022840"/>
    </source>
</evidence>
<dbReference type="EC" id="3.6.4.6" evidence="4"/>
<comment type="cofactor">
    <cofactor evidence="4">
        <name>Mg(2+)</name>
        <dbReference type="ChEBI" id="CHEBI:18420"/>
    </cofactor>
    <text evidence="4">Binds 1 Mg(2+) ion per subunit.</text>
</comment>
<keyword evidence="2 4" id="KW-0547">Nucleotide-binding</keyword>
<dbReference type="Proteomes" id="UP001187531">
    <property type="component" value="Unassembled WGS sequence"/>
</dbReference>
<accession>A0AA88KY23</accession>
<dbReference type="GO" id="GO:0035494">
    <property type="term" value="P:SNARE complex disassembly"/>
    <property type="evidence" value="ECO:0007669"/>
    <property type="project" value="InterPro"/>
</dbReference>
<name>A0AA88KY23_ARTSF</name>
<proteinExistence type="inferred from homology"/>
<dbReference type="EMBL" id="JAVRJZ010000020">
    <property type="protein sequence ID" value="KAK2706286.1"/>
    <property type="molecule type" value="Genomic_DNA"/>
</dbReference>
<evidence type="ECO:0000313" key="7">
    <source>
        <dbReference type="Proteomes" id="UP001187531"/>
    </source>
</evidence>
<reference evidence="6" key="1">
    <citation type="submission" date="2023-07" db="EMBL/GenBank/DDBJ databases">
        <title>Chromosome-level genome assembly of Artemia franciscana.</title>
        <authorList>
            <person name="Jo E."/>
        </authorList>
    </citation>
    <scope>NUCLEOTIDE SEQUENCE</scope>
    <source>
        <tissue evidence="6">Whole body</tissue>
    </source>
</reference>
<dbReference type="InterPro" id="IPR041569">
    <property type="entry name" value="AAA_lid_3"/>
</dbReference>
<dbReference type="GO" id="GO:0005524">
    <property type="term" value="F:ATP binding"/>
    <property type="evidence" value="ECO:0007669"/>
    <property type="project" value="UniProtKB-UniRule"/>
</dbReference>
<dbReference type="InterPro" id="IPR039812">
    <property type="entry name" value="Vesicle-fus_ATPase"/>
</dbReference>
<comment type="function">
    <text evidence="4">Required for vesicle-mediated transport. Catalyzes the fusion of transport vesicles within the Golgi cisternae. Is also required for transport from the endoplasmic reticulum to the Golgi stack. Seems to function as a fusion protein required for the delivery of cargo proteins to all compartments of the Golgi stack independent of vesicle origin.</text>
</comment>
<dbReference type="PANTHER" id="PTHR23078">
    <property type="entry name" value="VESICULAR-FUSION PROTEIN NSF"/>
    <property type="match status" value="1"/>
</dbReference>
<keyword evidence="4" id="KW-0931">ER-Golgi transport</keyword>
<comment type="caution">
    <text evidence="6">The sequence shown here is derived from an EMBL/GenBank/DDBJ whole genome shotgun (WGS) entry which is preliminary data.</text>
</comment>
<keyword evidence="4" id="KW-0378">Hydrolase</keyword>
<dbReference type="GO" id="GO:0005795">
    <property type="term" value="C:Golgi stack"/>
    <property type="evidence" value="ECO:0007669"/>
    <property type="project" value="TreeGrafter"/>
</dbReference>
<keyword evidence="4" id="KW-0963">Cytoplasm</keyword>
<keyword evidence="3 4" id="KW-0067">ATP-binding</keyword>
<feature type="domain" description="AAA ATPase AAA+ lid" evidence="5">
    <location>
        <begin position="39"/>
        <end position="69"/>
    </location>
</feature>
<dbReference type="Gene3D" id="1.10.8.60">
    <property type="match status" value="1"/>
</dbReference>
<protein>
    <recommendedName>
        <fullName evidence="4">Vesicle-fusing ATPase</fullName>
        <ecNumber evidence="4">3.6.4.6</ecNumber>
    </recommendedName>
</protein>
<evidence type="ECO:0000259" key="5">
    <source>
        <dbReference type="Pfam" id="PF17862"/>
    </source>
</evidence>
<keyword evidence="4" id="KW-0479">Metal-binding</keyword>
<dbReference type="GO" id="GO:0016887">
    <property type="term" value="F:ATP hydrolysis activity"/>
    <property type="evidence" value="ECO:0007669"/>
    <property type="project" value="InterPro"/>
</dbReference>
<dbReference type="Pfam" id="PF17862">
    <property type="entry name" value="AAA_lid_3"/>
    <property type="match status" value="1"/>
</dbReference>
<dbReference type="GO" id="GO:0046872">
    <property type="term" value="F:metal ion binding"/>
    <property type="evidence" value="ECO:0007669"/>
    <property type="project" value="UniProtKB-UniRule"/>
</dbReference>
<sequence>MVSARTAFYGGVAQYYQSCVCNREKRIGEEIARGQINYLFELVSLTKNFSGADLEGLVKAAVSHAQERCGFTKENKIKTEVVATFKLKRKDFMDALDQDTKPIMK</sequence>